<keyword evidence="8 18" id="KW-0677">Repeat</keyword>
<comment type="cofactor">
    <cofactor evidence="18">
        <name>Mg(2+)</name>
        <dbReference type="ChEBI" id="CHEBI:18420"/>
    </cofactor>
    <text evidence="18">Binds 1 Mg(2+) ion per subunit.</text>
</comment>
<dbReference type="InterPro" id="IPR029044">
    <property type="entry name" value="Nucleotide-diphossugar_trans"/>
</dbReference>
<feature type="binding site" evidence="18">
    <location>
        <position position="106"/>
    </location>
    <ligand>
        <name>Mg(2+)</name>
        <dbReference type="ChEBI" id="CHEBI:18420"/>
    </ligand>
</feature>
<keyword evidence="7 18" id="KW-0479">Metal-binding</keyword>
<feature type="region of interest" description="Pyrophosphorylase" evidence="18">
    <location>
        <begin position="1"/>
        <end position="235"/>
    </location>
</feature>
<feature type="binding site" evidence="18">
    <location>
        <position position="233"/>
    </location>
    <ligand>
        <name>UDP-N-acetyl-alpha-D-glucosamine</name>
        <dbReference type="ChEBI" id="CHEBI:57705"/>
    </ligand>
</feature>
<dbReference type="EC" id="2.7.7.23" evidence="18"/>
<keyword evidence="13 18" id="KW-0012">Acyltransferase</keyword>
<comment type="catalytic activity">
    <reaction evidence="15 18">
        <text>alpha-D-glucosamine 1-phosphate + acetyl-CoA = N-acetyl-alpha-D-glucosamine 1-phosphate + CoA + H(+)</text>
        <dbReference type="Rhea" id="RHEA:13725"/>
        <dbReference type="ChEBI" id="CHEBI:15378"/>
        <dbReference type="ChEBI" id="CHEBI:57287"/>
        <dbReference type="ChEBI" id="CHEBI:57288"/>
        <dbReference type="ChEBI" id="CHEBI:57776"/>
        <dbReference type="ChEBI" id="CHEBI:58516"/>
        <dbReference type="EC" id="2.3.1.157"/>
    </reaction>
</comment>
<keyword evidence="21" id="KW-1185">Reference proteome</keyword>
<name>A0A1G6AIT0_9BACT</name>
<evidence type="ECO:0000313" key="21">
    <source>
        <dbReference type="Proteomes" id="UP000198771"/>
    </source>
</evidence>
<feature type="binding site" evidence="18">
    <location>
        <position position="233"/>
    </location>
    <ligand>
        <name>Mg(2+)</name>
        <dbReference type="ChEBI" id="CHEBI:18420"/>
    </ligand>
</feature>
<feature type="binding site" evidence="18">
    <location>
        <begin position="12"/>
        <end position="15"/>
    </location>
    <ligand>
        <name>UDP-N-acetyl-alpha-D-glucosamine</name>
        <dbReference type="ChEBI" id="CHEBI:57705"/>
    </ligand>
</feature>
<dbReference type="UniPathway" id="UPA00973"/>
<dbReference type="AlphaFoldDB" id="A0A1G6AIT0"/>
<feature type="domain" description="MobA-like NTP transferase" evidence="19">
    <location>
        <begin position="9"/>
        <end position="129"/>
    </location>
</feature>
<dbReference type="Gene3D" id="2.160.10.10">
    <property type="entry name" value="Hexapeptide repeat proteins"/>
    <property type="match status" value="1"/>
</dbReference>
<sequence>MNFSRSLSALVLAAGKGTRMHSDKPKVLHTLLGEPMLWYVLESVRPLVGDGLRTIIGHRADMIRDLCPAETFVLQDQQLGTGHAVLCGWPDVLESGAEWCLVVNGDTPLIDGDVLRNFCETLAQSKGDLGFITLTLADPQSYGRVLRDASGVVKGIVEAKDFDEKLHGSPTGEVNAGVYLLRVATMGPLLSRISADNRQQEYYLTDLVDLAVADGLHVETMDAQDAPAFMGVNSPLELAASEDVQRHRIVQRLLQSGVTIHNPSAARIGPRVVVEPGAELFGPCEIYGASHVAKGAVVESNTWINNSRIGSRSVVRCFSHLEGATLHEDCVAGPFARLRPDAVLEDQSRVGNFVEMKKATLGRKAKAGHLSYLGDAVVGSGANIGAGTITCNYDGKRKHTTEIGPGAFIGSNTALVAPVKVGANSLVGAGSVITKDVPDDSLAVARGKQQCYSRKSKD</sequence>
<reference evidence="20 21" key="1">
    <citation type="submission" date="2016-10" db="EMBL/GenBank/DDBJ databases">
        <authorList>
            <person name="de Groot N.N."/>
        </authorList>
    </citation>
    <scope>NUCLEOTIDE SEQUENCE [LARGE SCALE GENOMIC DNA]</scope>
    <source>
        <strain evidence="20 21">ASO4-2</strain>
    </source>
</reference>
<evidence type="ECO:0000256" key="5">
    <source>
        <dbReference type="ARBA" id="ARBA00022679"/>
    </source>
</evidence>
<evidence type="ECO:0000256" key="16">
    <source>
        <dbReference type="ARBA" id="ARBA00048493"/>
    </source>
</evidence>
<evidence type="ECO:0000256" key="18">
    <source>
        <dbReference type="HAMAP-Rule" id="MF_01631"/>
    </source>
</evidence>
<feature type="binding site" evidence="18">
    <location>
        <begin position="80"/>
        <end position="81"/>
    </location>
    <ligand>
        <name>UDP-N-acetyl-alpha-D-glucosamine</name>
        <dbReference type="ChEBI" id="CHEBI:57705"/>
    </ligand>
</feature>
<feature type="binding site" evidence="18">
    <location>
        <position position="372"/>
    </location>
    <ligand>
        <name>UDP-N-acetyl-alpha-D-glucosamine</name>
        <dbReference type="ChEBI" id="CHEBI:57705"/>
    </ligand>
</feature>
<dbReference type="Proteomes" id="UP000198771">
    <property type="component" value="Unassembled WGS sequence"/>
</dbReference>
<feature type="region of interest" description="Linker" evidence="18">
    <location>
        <begin position="236"/>
        <end position="256"/>
    </location>
</feature>
<dbReference type="CDD" id="cd02540">
    <property type="entry name" value="GT2_GlmU_N_bac"/>
    <property type="match status" value="1"/>
</dbReference>
<keyword evidence="9 18" id="KW-0460">Magnesium</keyword>
<dbReference type="UniPathway" id="UPA00113">
    <property type="reaction ID" value="UER00532"/>
</dbReference>
<dbReference type="STRING" id="617002.SAMN05660653_00386"/>
<comment type="caution">
    <text evidence="18">Lacks conserved residue(s) required for the propagation of feature annotation.</text>
</comment>
<feature type="binding site" evidence="18">
    <location>
        <position position="357"/>
    </location>
    <ligand>
        <name>UDP-N-acetyl-alpha-D-glucosamine</name>
        <dbReference type="ChEBI" id="CHEBI:57705"/>
    </ligand>
</feature>
<dbReference type="NCBIfam" id="NF010936">
    <property type="entry name" value="PRK14356.1"/>
    <property type="match status" value="1"/>
</dbReference>
<evidence type="ECO:0000256" key="9">
    <source>
        <dbReference type="ARBA" id="ARBA00022842"/>
    </source>
</evidence>
<keyword evidence="12 18" id="KW-0511">Multifunctional enzyme</keyword>
<dbReference type="InterPro" id="IPR001451">
    <property type="entry name" value="Hexapep"/>
</dbReference>
<comment type="similarity">
    <text evidence="3 18">In the N-terminal section; belongs to the N-acetylglucosamine-1-phosphate uridyltransferase family.</text>
</comment>
<dbReference type="Pfam" id="PF12804">
    <property type="entry name" value="NTP_transf_3"/>
    <property type="match status" value="1"/>
</dbReference>
<dbReference type="GO" id="GO:0016020">
    <property type="term" value="C:membrane"/>
    <property type="evidence" value="ECO:0007669"/>
    <property type="project" value="GOC"/>
</dbReference>
<dbReference type="HAMAP" id="MF_01631">
    <property type="entry name" value="GlmU"/>
    <property type="match status" value="1"/>
</dbReference>
<dbReference type="GO" id="GO:0008360">
    <property type="term" value="P:regulation of cell shape"/>
    <property type="evidence" value="ECO:0007669"/>
    <property type="project" value="UniProtKB-KW"/>
</dbReference>
<dbReference type="SUPFAM" id="SSF51161">
    <property type="entry name" value="Trimeric LpxA-like enzymes"/>
    <property type="match status" value="1"/>
</dbReference>
<feature type="binding site" evidence="18">
    <location>
        <position position="339"/>
    </location>
    <ligand>
        <name>UDP-N-acetyl-alpha-D-glucosamine</name>
        <dbReference type="ChEBI" id="CHEBI:57705"/>
    </ligand>
</feature>
<feature type="binding site" evidence="18">
    <location>
        <position position="429"/>
    </location>
    <ligand>
        <name>acetyl-CoA</name>
        <dbReference type="ChEBI" id="CHEBI:57288"/>
    </ligand>
</feature>
<evidence type="ECO:0000256" key="17">
    <source>
        <dbReference type="ARBA" id="ARBA00049628"/>
    </source>
</evidence>
<keyword evidence="6 18" id="KW-0548">Nucleotidyltransferase</keyword>
<dbReference type="InterPro" id="IPR025877">
    <property type="entry name" value="MobA-like_NTP_Trfase"/>
</dbReference>
<dbReference type="PANTHER" id="PTHR43584">
    <property type="entry name" value="NUCLEOTIDYL TRANSFERASE"/>
    <property type="match status" value="1"/>
</dbReference>
<evidence type="ECO:0000256" key="15">
    <source>
        <dbReference type="ARBA" id="ARBA00048247"/>
    </source>
</evidence>
<evidence type="ECO:0000256" key="2">
    <source>
        <dbReference type="ARBA" id="ARBA00007707"/>
    </source>
</evidence>
<keyword evidence="10 18" id="KW-0133">Cell shape</keyword>
<accession>A0A1G6AIT0</accession>
<feature type="binding site" evidence="18">
    <location>
        <position position="75"/>
    </location>
    <ligand>
        <name>UDP-N-acetyl-alpha-D-glucosamine</name>
        <dbReference type="ChEBI" id="CHEBI:57705"/>
    </ligand>
</feature>
<evidence type="ECO:0000256" key="13">
    <source>
        <dbReference type="ARBA" id="ARBA00023315"/>
    </source>
</evidence>
<feature type="region of interest" description="N-acetyltransferase" evidence="18">
    <location>
        <begin position="257"/>
        <end position="458"/>
    </location>
</feature>
<feature type="binding site" evidence="18">
    <location>
        <position position="411"/>
    </location>
    <ligand>
        <name>acetyl-CoA</name>
        <dbReference type="ChEBI" id="CHEBI:57288"/>
    </ligand>
</feature>
<dbReference type="GO" id="GO:0003977">
    <property type="term" value="F:UDP-N-acetylglucosamine diphosphorylase activity"/>
    <property type="evidence" value="ECO:0007669"/>
    <property type="project" value="UniProtKB-UniRule"/>
</dbReference>
<feature type="binding site" evidence="18">
    <location>
        <position position="158"/>
    </location>
    <ligand>
        <name>UDP-N-acetyl-alpha-D-glucosamine</name>
        <dbReference type="ChEBI" id="CHEBI:57705"/>
    </ligand>
</feature>
<protein>
    <recommendedName>
        <fullName evidence="18">Bifunctional protein GlmU</fullName>
    </recommendedName>
    <domain>
        <recommendedName>
            <fullName evidence="18">UDP-N-acetylglucosamine pyrophosphorylase</fullName>
            <ecNumber evidence="18">2.7.7.23</ecNumber>
        </recommendedName>
        <alternativeName>
            <fullName evidence="18">N-acetylglucosamine-1-phosphate uridyltransferase</fullName>
        </alternativeName>
    </domain>
    <domain>
        <recommendedName>
            <fullName evidence="18">Glucosamine-1-phosphate N-acetyltransferase</fullName>
            <ecNumber evidence="18">2.3.1.157</ecNumber>
        </recommendedName>
    </domain>
</protein>
<comment type="similarity">
    <text evidence="2 18">In the C-terminal section; belongs to the transferase hexapeptide repeat family.</text>
</comment>
<dbReference type="GO" id="GO:0019134">
    <property type="term" value="F:glucosamine-1-phosphate N-acetyltransferase activity"/>
    <property type="evidence" value="ECO:0007669"/>
    <property type="project" value="UniProtKB-UniRule"/>
</dbReference>
<dbReference type="Gene3D" id="3.90.550.10">
    <property type="entry name" value="Spore Coat Polysaccharide Biosynthesis Protein SpsA, Chain A"/>
    <property type="match status" value="1"/>
</dbReference>
<dbReference type="GO" id="GO:0071555">
    <property type="term" value="P:cell wall organization"/>
    <property type="evidence" value="ECO:0007669"/>
    <property type="project" value="UniProtKB-KW"/>
</dbReference>
<proteinExistence type="inferred from homology"/>
<keyword evidence="11 18" id="KW-0573">Peptidoglycan synthesis</keyword>
<dbReference type="OrthoDB" id="9775031at2"/>
<feature type="binding site" evidence="18">
    <location>
        <position position="446"/>
    </location>
    <ligand>
        <name>acetyl-CoA</name>
        <dbReference type="ChEBI" id="CHEBI:57288"/>
    </ligand>
</feature>
<evidence type="ECO:0000256" key="7">
    <source>
        <dbReference type="ARBA" id="ARBA00022723"/>
    </source>
</evidence>
<dbReference type="InterPro" id="IPR018357">
    <property type="entry name" value="Hexapep_transf_CS"/>
</dbReference>
<comment type="catalytic activity">
    <reaction evidence="16 18">
        <text>N-acetyl-alpha-D-glucosamine 1-phosphate + UTP + H(+) = UDP-N-acetyl-alpha-D-glucosamine + diphosphate</text>
        <dbReference type="Rhea" id="RHEA:13509"/>
        <dbReference type="ChEBI" id="CHEBI:15378"/>
        <dbReference type="ChEBI" id="CHEBI:33019"/>
        <dbReference type="ChEBI" id="CHEBI:46398"/>
        <dbReference type="ChEBI" id="CHEBI:57705"/>
        <dbReference type="ChEBI" id="CHEBI:57776"/>
        <dbReference type="EC" id="2.7.7.23"/>
    </reaction>
</comment>
<dbReference type="GO" id="GO:0000287">
    <property type="term" value="F:magnesium ion binding"/>
    <property type="evidence" value="ECO:0007669"/>
    <property type="project" value="UniProtKB-UniRule"/>
</dbReference>
<feature type="active site" description="Proton acceptor" evidence="18">
    <location>
        <position position="369"/>
    </location>
</feature>
<feature type="binding site" evidence="18">
    <location>
        <position position="383"/>
    </location>
    <ligand>
        <name>UDP-N-acetyl-alpha-D-glucosamine</name>
        <dbReference type="ChEBI" id="CHEBI:57705"/>
    </ligand>
</feature>
<gene>
    <name evidence="18" type="primary">glmU</name>
    <name evidence="20" type="ORF">SAMN05660653_00386</name>
</gene>
<dbReference type="RefSeq" id="WP_092116679.1">
    <property type="nucleotide sequence ID" value="NZ_FMXO01000002.1"/>
</dbReference>
<dbReference type="InterPro" id="IPR011004">
    <property type="entry name" value="Trimer_LpxA-like_sf"/>
</dbReference>
<evidence type="ECO:0000256" key="10">
    <source>
        <dbReference type="ARBA" id="ARBA00022960"/>
    </source>
</evidence>
<dbReference type="GO" id="GO:0009252">
    <property type="term" value="P:peptidoglycan biosynthetic process"/>
    <property type="evidence" value="ECO:0007669"/>
    <property type="project" value="UniProtKB-UniRule"/>
</dbReference>
<evidence type="ECO:0000256" key="12">
    <source>
        <dbReference type="ARBA" id="ARBA00023268"/>
    </source>
</evidence>
<evidence type="ECO:0000256" key="8">
    <source>
        <dbReference type="ARBA" id="ARBA00022737"/>
    </source>
</evidence>
<dbReference type="Pfam" id="PF00132">
    <property type="entry name" value="Hexapep"/>
    <property type="match status" value="1"/>
</dbReference>
<dbReference type="CDD" id="cd03353">
    <property type="entry name" value="LbH_GlmU_C"/>
    <property type="match status" value="1"/>
</dbReference>
<dbReference type="GO" id="GO:0005737">
    <property type="term" value="C:cytoplasm"/>
    <property type="evidence" value="ECO:0007669"/>
    <property type="project" value="UniProtKB-SubCell"/>
</dbReference>
<feature type="binding site" evidence="18">
    <location>
        <position position="143"/>
    </location>
    <ligand>
        <name>UDP-N-acetyl-alpha-D-glucosamine</name>
        <dbReference type="ChEBI" id="CHEBI:57705"/>
    </ligand>
</feature>
<dbReference type="InterPro" id="IPR050065">
    <property type="entry name" value="GlmU-like"/>
</dbReference>
<evidence type="ECO:0000256" key="6">
    <source>
        <dbReference type="ARBA" id="ARBA00022695"/>
    </source>
</evidence>
<dbReference type="NCBIfam" id="TIGR01173">
    <property type="entry name" value="glmU"/>
    <property type="match status" value="1"/>
</dbReference>
<dbReference type="PROSITE" id="PS00101">
    <property type="entry name" value="HEXAPEP_TRANSFERASES"/>
    <property type="match status" value="1"/>
</dbReference>
<evidence type="ECO:0000256" key="11">
    <source>
        <dbReference type="ARBA" id="ARBA00022984"/>
    </source>
</evidence>
<keyword evidence="5 18" id="KW-0808">Transferase</keyword>
<feature type="binding site" evidence="18">
    <location>
        <begin position="392"/>
        <end position="393"/>
    </location>
    <ligand>
        <name>acetyl-CoA</name>
        <dbReference type="ChEBI" id="CHEBI:57288"/>
    </ligand>
</feature>
<dbReference type="GO" id="GO:0009245">
    <property type="term" value="P:lipid A biosynthetic process"/>
    <property type="evidence" value="ECO:0007669"/>
    <property type="project" value="UniProtKB-UniRule"/>
</dbReference>
<evidence type="ECO:0000256" key="1">
    <source>
        <dbReference type="ARBA" id="ARBA00004496"/>
    </source>
</evidence>
<dbReference type="EC" id="2.3.1.157" evidence="18"/>
<evidence type="ECO:0000256" key="3">
    <source>
        <dbReference type="ARBA" id="ARBA00007947"/>
    </source>
</evidence>
<evidence type="ECO:0000313" key="20">
    <source>
        <dbReference type="EMBL" id="SDB08288.1"/>
    </source>
</evidence>
<feature type="binding site" evidence="18">
    <location>
        <position position="26"/>
    </location>
    <ligand>
        <name>UDP-N-acetyl-alpha-D-glucosamine</name>
        <dbReference type="ChEBI" id="CHEBI:57705"/>
    </ligand>
</feature>
<comment type="subunit">
    <text evidence="18">Homotrimer.</text>
</comment>
<comment type="subcellular location">
    <subcellularLocation>
        <location evidence="1 18">Cytoplasm</location>
    </subcellularLocation>
</comment>
<evidence type="ECO:0000256" key="4">
    <source>
        <dbReference type="ARBA" id="ARBA00022490"/>
    </source>
</evidence>
<dbReference type="SUPFAM" id="SSF53448">
    <property type="entry name" value="Nucleotide-diphospho-sugar transferases"/>
    <property type="match status" value="1"/>
</dbReference>
<organism evidence="20 21">
    <name type="scientific">Desulfonatronum thiosulfatophilum</name>
    <dbReference type="NCBI Taxonomy" id="617002"/>
    <lineage>
        <taxon>Bacteria</taxon>
        <taxon>Pseudomonadati</taxon>
        <taxon>Thermodesulfobacteriota</taxon>
        <taxon>Desulfovibrionia</taxon>
        <taxon>Desulfovibrionales</taxon>
        <taxon>Desulfonatronaceae</taxon>
        <taxon>Desulfonatronum</taxon>
    </lineage>
</organism>
<feature type="binding site" evidence="18">
    <location>
        <position position="386"/>
    </location>
    <ligand>
        <name>acetyl-CoA</name>
        <dbReference type="ChEBI" id="CHEBI:57288"/>
    </ligand>
</feature>
<comment type="pathway">
    <text evidence="18">Bacterial outer membrane biogenesis; LPS lipid A biosynthesis.</text>
</comment>
<evidence type="ECO:0000259" key="19">
    <source>
        <dbReference type="Pfam" id="PF12804"/>
    </source>
</evidence>
<feature type="binding site" evidence="18">
    <location>
        <position position="175"/>
    </location>
    <ligand>
        <name>UDP-N-acetyl-alpha-D-glucosamine</name>
        <dbReference type="ChEBI" id="CHEBI:57705"/>
    </ligand>
</feature>
<dbReference type="InterPro" id="IPR038009">
    <property type="entry name" value="GlmU_C_LbH"/>
</dbReference>
<dbReference type="GO" id="GO:0006048">
    <property type="term" value="P:UDP-N-acetylglucosamine biosynthetic process"/>
    <property type="evidence" value="ECO:0007669"/>
    <property type="project" value="UniProtKB-UniPathway"/>
</dbReference>
<keyword evidence="4 18" id="KW-0963">Cytoplasm</keyword>
<comment type="pathway">
    <text evidence="18">Nucleotide-sugar biosynthesis; UDP-N-acetyl-alpha-D-glucosamine biosynthesis; N-acetyl-alpha-D-glucosamine 1-phosphate from alpha-D-glucosamine 6-phosphate (route II): step 2/2.</text>
</comment>
<dbReference type="GO" id="GO:0000902">
    <property type="term" value="P:cell morphogenesis"/>
    <property type="evidence" value="ECO:0007669"/>
    <property type="project" value="UniProtKB-UniRule"/>
</dbReference>
<dbReference type="PANTHER" id="PTHR43584:SF3">
    <property type="entry name" value="BIFUNCTIONAL PROTEIN GLMU"/>
    <property type="match status" value="1"/>
</dbReference>
<dbReference type="InterPro" id="IPR005882">
    <property type="entry name" value="Bifunctional_GlmU"/>
</dbReference>
<comment type="function">
    <text evidence="17 18">Catalyzes the last two sequential reactions in the de novo biosynthetic pathway for UDP-N-acetylglucosamine (UDP-GlcNAc). The C-terminal domain catalyzes the transfer of acetyl group from acetyl coenzyme A to glucosamine-1-phosphate (GlcN-1-P) to produce N-acetylglucosamine-1-phosphate (GlcNAc-1-P), which is converted into UDP-GlcNAc by the transfer of uridine 5-monophosphate (from uridine 5-triphosphate), a reaction catalyzed by the N-terminal domain.</text>
</comment>
<comment type="pathway">
    <text evidence="18">Nucleotide-sugar biosynthesis; UDP-N-acetyl-alpha-D-glucosamine biosynthesis; UDP-N-acetyl-alpha-D-glucosamine from N-acetyl-alpha-D-glucosamine 1-phosphate: step 1/1.</text>
</comment>
<dbReference type="EMBL" id="FMXO01000002">
    <property type="protein sequence ID" value="SDB08288.1"/>
    <property type="molecule type" value="Genomic_DNA"/>
</dbReference>
<keyword evidence="14 18" id="KW-0961">Cell wall biogenesis/degradation</keyword>
<evidence type="ECO:0000256" key="14">
    <source>
        <dbReference type="ARBA" id="ARBA00023316"/>
    </source>
</evidence>